<evidence type="ECO:0000313" key="4">
    <source>
        <dbReference type="EMBL" id="WWC61667.1"/>
    </source>
</evidence>
<feature type="compositionally biased region" description="Polar residues" evidence="1">
    <location>
        <begin position="52"/>
        <end position="83"/>
    </location>
</feature>
<accession>A0A1A6A5V2</accession>
<dbReference type="GO" id="GO:0003700">
    <property type="term" value="F:DNA-binding transcription factor activity"/>
    <property type="evidence" value="ECO:0007669"/>
    <property type="project" value="InterPro"/>
</dbReference>
<reference evidence="4" key="2">
    <citation type="submission" date="2013-07" db="EMBL/GenBank/DDBJ databases">
        <authorList>
            <consortium name="The Broad Institute Genome Sequencing Platform"/>
            <person name="Cuomo C."/>
            <person name="Litvintseva A."/>
            <person name="Chen Y."/>
            <person name="Heitman J."/>
            <person name="Sun S."/>
            <person name="Springer D."/>
            <person name="Dromer F."/>
            <person name="Young S.K."/>
            <person name="Zeng Q."/>
            <person name="Gargeya S."/>
            <person name="Fitzgerald M."/>
            <person name="Abouelleil A."/>
            <person name="Alvarado L."/>
            <person name="Berlin A.M."/>
            <person name="Chapman S.B."/>
            <person name="Dewar J."/>
            <person name="Goldberg J."/>
            <person name="Griggs A."/>
            <person name="Gujja S."/>
            <person name="Hansen M."/>
            <person name="Howarth C."/>
            <person name="Imamovic A."/>
            <person name="Larimer J."/>
            <person name="McCowan C."/>
            <person name="Murphy C."/>
            <person name="Pearson M."/>
            <person name="Priest M."/>
            <person name="Roberts A."/>
            <person name="Saif S."/>
            <person name="Shea T."/>
            <person name="Sykes S."/>
            <person name="Wortman J."/>
            <person name="Nusbaum C."/>
            <person name="Birren B."/>
        </authorList>
    </citation>
    <scope>NUCLEOTIDE SEQUENCE</scope>
    <source>
        <strain evidence="4">CBS 10117</strain>
    </source>
</reference>
<gene>
    <name evidence="3" type="ORF">I303_04771</name>
    <name evidence="4" type="ORF">I303_104252</name>
</gene>
<feature type="compositionally biased region" description="Polar residues" evidence="1">
    <location>
        <begin position="1"/>
        <end position="12"/>
    </location>
</feature>
<feature type="compositionally biased region" description="Gly residues" evidence="1">
    <location>
        <begin position="112"/>
        <end position="121"/>
    </location>
</feature>
<sequence length="463" mass="49783">MSANQDPHSSLANLLYPAGTDGRVADDADSHGLMDYLQHDYSHDSGDVNGRSDPSTLNPLPNNQLNVEKSTSGTVSPGRSSQPPFNPFQPGELLPSANRPNVAGGRSATPGSGSGGGGGAGIPISNTLARLASETISSLSLPDPSLLSGQEVIEQAALLADQTDRGEMGGKRRKLPHERAGWKEMDQNPGGSKRKRSKKNNQADDSQEVINVPMDEPIHLNDNTNTNNVNPGASTGSGSQSNIRTNSNLTGTEAVQNADKYENDIRHLTELSNTILKQDINKTLSSMSSTRDESQAQSQTDHQIDPSLPADSSAHPTSNEGIQGQGAESPSGGDSKLSRAEQNKRAQQAFRRRREEHMRKLEMDSAQLGLVKRQMDQKDALLRDLVLALESSKIEIAALRTSLQYIIPYSSVSPLTEQGTLNLGDESTTSSDRQVTEEDVLNAFELLEKQAREVATQNHARGQ</sequence>
<dbReference type="GeneID" id="28968470"/>
<feature type="region of interest" description="Disordered" evidence="1">
    <location>
        <begin position="1"/>
        <end position="121"/>
    </location>
</feature>
<dbReference type="STRING" id="1296121.A0A1A6A5V2"/>
<evidence type="ECO:0000313" key="5">
    <source>
        <dbReference type="Proteomes" id="UP000078595"/>
    </source>
</evidence>
<feature type="compositionally biased region" description="Polar residues" evidence="1">
    <location>
        <begin position="314"/>
        <end position="328"/>
    </location>
</feature>
<dbReference type="Gene3D" id="1.20.5.170">
    <property type="match status" value="1"/>
</dbReference>
<proteinExistence type="predicted"/>
<feature type="compositionally biased region" description="Polar residues" evidence="1">
    <location>
        <begin position="231"/>
        <end position="248"/>
    </location>
</feature>
<evidence type="ECO:0000256" key="1">
    <source>
        <dbReference type="SAM" id="MobiDB-lite"/>
    </source>
</evidence>
<evidence type="ECO:0000259" key="2">
    <source>
        <dbReference type="PROSITE" id="PS00036"/>
    </source>
</evidence>
<organism evidence="3">
    <name type="scientific">Kwoniella dejecticola CBS 10117</name>
    <dbReference type="NCBI Taxonomy" id="1296121"/>
    <lineage>
        <taxon>Eukaryota</taxon>
        <taxon>Fungi</taxon>
        <taxon>Dikarya</taxon>
        <taxon>Basidiomycota</taxon>
        <taxon>Agaricomycotina</taxon>
        <taxon>Tremellomycetes</taxon>
        <taxon>Tremellales</taxon>
        <taxon>Cryptococcaceae</taxon>
        <taxon>Kwoniella</taxon>
    </lineage>
</organism>
<feature type="compositionally biased region" description="Basic and acidic residues" evidence="1">
    <location>
        <begin position="23"/>
        <end position="46"/>
    </location>
</feature>
<feature type="region of interest" description="Disordered" evidence="1">
    <location>
        <begin position="160"/>
        <end position="248"/>
    </location>
</feature>
<feature type="domain" description="BZIP" evidence="2">
    <location>
        <begin position="339"/>
        <end position="353"/>
    </location>
</feature>
<dbReference type="InterPro" id="IPR046347">
    <property type="entry name" value="bZIP_sf"/>
</dbReference>
<dbReference type="OrthoDB" id="2576231at2759"/>
<dbReference type="AlphaFoldDB" id="A0A1A6A5V2"/>
<dbReference type="SUPFAM" id="SSF57959">
    <property type="entry name" value="Leucine zipper domain"/>
    <property type="match status" value="1"/>
</dbReference>
<feature type="compositionally biased region" description="Basic and acidic residues" evidence="1">
    <location>
        <begin position="177"/>
        <end position="186"/>
    </location>
</feature>
<dbReference type="EMBL" id="CP144534">
    <property type="protein sequence ID" value="WWC61667.1"/>
    <property type="molecule type" value="Genomic_DNA"/>
</dbReference>
<feature type="compositionally biased region" description="Polar residues" evidence="1">
    <location>
        <begin position="285"/>
        <end position="301"/>
    </location>
</feature>
<keyword evidence="5" id="KW-1185">Reference proteome</keyword>
<feature type="region of interest" description="Disordered" evidence="1">
    <location>
        <begin position="285"/>
        <end position="354"/>
    </location>
</feature>
<reference evidence="4" key="3">
    <citation type="submission" date="2024-02" db="EMBL/GenBank/DDBJ databases">
        <title>Comparative genomics of Cryptococcus and Kwoniella reveals pathogenesis evolution and contrasting modes of karyotype evolution via chromosome fusion or intercentromeric recombination.</title>
        <authorList>
            <person name="Coelho M.A."/>
            <person name="David-Palma M."/>
            <person name="Shea T."/>
            <person name="Bowers K."/>
            <person name="McGinley-Smith S."/>
            <person name="Mohammad A.W."/>
            <person name="Gnirke A."/>
            <person name="Yurkov A.M."/>
            <person name="Nowrousian M."/>
            <person name="Sun S."/>
            <person name="Cuomo C.A."/>
            <person name="Heitman J."/>
        </authorList>
    </citation>
    <scope>NUCLEOTIDE SEQUENCE</scope>
    <source>
        <strain evidence="4">CBS 10117</strain>
    </source>
</reference>
<evidence type="ECO:0000313" key="3">
    <source>
        <dbReference type="EMBL" id="OBR85436.1"/>
    </source>
</evidence>
<dbReference type="VEuPathDB" id="FungiDB:I303_04771"/>
<feature type="compositionally biased region" description="Low complexity" evidence="1">
    <location>
        <begin position="221"/>
        <end position="230"/>
    </location>
</feature>
<dbReference type="Proteomes" id="UP000078595">
    <property type="component" value="Chromosome 5"/>
</dbReference>
<dbReference type="InterPro" id="IPR004827">
    <property type="entry name" value="bZIP"/>
</dbReference>
<reference evidence="3" key="1">
    <citation type="submission" date="2013-07" db="EMBL/GenBank/DDBJ databases">
        <title>The Genome Sequence of Cryptococcus dejecticola CBS10117.</title>
        <authorList>
            <consortium name="The Broad Institute Genome Sequencing Platform"/>
            <person name="Cuomo C."/>
            <person name="Litvintseva A."/>
            <person name="Chen Y."/>
            <person name="Heitman J."/>
            <person name="Sun S."/>
            <person name="Springer D."/>
            <person name="Dromer F."/>
            <person name="Young S.K."/>
            <person name="Zeng Q."/>
            <person name="Gargeya S."/>
            <person name="Fitzgerald M."/>
            <person name="Abouelleil A."/>
            <person name="Alvarado L."/>
            <person name="Berlin A.M."/>
            <person name="Chapman S.B."/>
            <person name="Dewar J."/>
            <person name="Goldberg J."/>
            <person name="Griggs A."/>
            <person name="Gujja S."/>
            <person name="Hansen M."/>
            <person name="Howarth C."/>
            <person name="Imamovic A."/>
            <person name="Larimer J."/>
            <person name="McCowan C."/>
            <person name="Murphy C."/>
            <person name="Pearson M."/>
            <person name="Priest M."/>
            <person name="Roberts A."/>
            <person name="Saif S."/>
            <person name="Shea T."/>
            <person name="Sykes S."/>
            <person name="Wortman J."/>
            <person name="Nusbaum C."/>
            <person name="Birren B."/>
        </authorList>
    </citation>
    <scope>NUCLEOTIDE SEQUENCE [LARGE SCALE GENOMIC DNA]</scope>
    <source>
        <strain evidence="3">CBS 10117</strain>
    </source>
</reference>
<name>A0A1A6A5V2_9TREE</name>
<dbReference type="KEGG" id="kdj:28968470"/>
<protein>
    <recommendedName>
        <fullName evidence="2">BZIP domain-containing protein</fullName>
    </recommendedName>
</protein>
<dbReference type="PROSITE" id="PS00036">
    <property type="entry name" value="BZIP_BASIC"/>
    <property type="match status" value="1"/>
</dbReference>
<dbReference type="EMBL" id="KI894031">
    <property type="protein sequence ID" value="OBR85436.1"/>
    <property type="molecule type" value="Genomic_DNA"/>
</dbReference>
<dbReference type="RefSeq" id="XP_018263278.1">
    <property type="nucleotide sequence ID" value="XM_018408067.1"/>
</dbReference>